<comment type="similarity">
    <text evidence="6">Belongs to the mitochondrial carrier (TC 2.A.29) family.</text>
</comment>
<dbReference type="PANTHER" id="PTHR24089">
    <property type="entry name" value="SOLUTE CARRIER FAMILY 25"/>
    <property type="match status" value="1"/>
</dbReference>
<name>A0AAV9D8J1_ACOCL</name>
<gene>
    <name evidence="7" type="ORF">QJS10_CPB14g01412</name>
</gene>
<comment type="subcellular location">
    <subcellularLocation>
        <location evidence="1">Membrane</location>
        <topology evidence="1">Multi-pass membrane protein</topology>
    </subcellularLocation>
</comment>
<accession>A0AAV9D8J1</accession>
<dbReference type="GO" id="GO:0015748">
    <property type="term" value="P:organophosphate ester transport"/>
    <property type="evidence" value="ECO:0007669"/>
    <property type="project" value="UniProtKB-ARBA"/>
</dbReference>
<dbReference type="Proteomes" id="UP001180020">
    <property type="component" value="Unassembled WGS sequence"/>
</dbReference>
<dbReference type="Gene3D" id="1.50.40.10">
    <property type="entry name" value="Mitochondrial carrier domain"/>
    <property type="match status" value="1"/>
</dbReference>
<proteinExistence type="inferred from homology"/>
<keyword evidence="8" id="KW-1185">Reference proteome</keyword>
<comment type="caution">
    <text evidence="7">The sequence shown here is derived from an EMBL/GenBank/DDBJ whole genome shotgun (WGS) entry which is preliminary data.</text>
</comment>
<evidence type="ECO:0000256" key="3">
    <source>
        <dbReference type="ARBA" id="ARBA00022737"/>
    </source>
</evidence>
<sequence length="88" mass="9629">MDTVRGVWTSEGPKGFWRGNMLNLFRMVPFKSINFICYDMYCNHVARARGGALEVTGHDRLIGGGLSGVLATALCLPLDTPIDRSARG</sequence>
<dbReference type="GO" id="GO:0016020">
    <property type="term" value="C:membrane"/>
    <property type="evidence" value="ECO:0007669"/>
    <property type="project" value="UniProtKB-SubCell"/>
</dbReference>
<keyword evidence="3" id="KW-0677">Repeat</keyword>
<evidence type="ECO:0000256" key="1">
    <source>
        <dbReference type="ARBA" id="ARBA00004141"/>
    </source>
</evidence>
<evidence type="ECO:0000256" key="4">
    <source>
        <dbReference type="ARBA" id="ARBA00023136"/>
    </source>
</evidence>
<dbReference type="GO" id="GO:0015711">
    <property type="term" value="P:organic anion transport"/>
    <property type="evidence" value="ECO:0007669"/>
    <property type="project" value="UniProtKB-ARBA"/>
</dbReference>
<organism evidence="7 8">
    <name type="scientific">Acorus calamus</name>
    <name type="common">Sweet flag</name>
    <dbReference type="NCBI Taxonomy" id="4465"/>
    <lineage>
        <taxon>Eukaryota</taxon>
        <taxon>Viridiplantae</taxon>
        <taxon>Streptophyta</taxon>
        <taxon>Embryophyta</taxon>
        <taxon>Tracheophyta</taxon>
        <taxon>Spermatophyta</taxon>
        <taxon>Magnoliopsida</taxon>
        <taxon>Liliopsida</taxon>
        <taxon>Acoraceae</taxon>
        <taxon>Acorus</taxon>
    </lineage>
</organism>
<evidence type="ECO:0000256" key="5">
    <source>
        <dbReference type="PROSITE-ProRule" id="PRU00282"/>
    </source>
</evidence>
<reference evidence="7" key="2">
    <citation type="submission" date="2023-06" db="EMBL/GenBank/DDBJ databases">
        <authorList>
            <person name="Ma L."/>
            <person name="Liu K.-W."/>
            <person name="Li Z."/>
            <person name="Hsiao Y.-Y."/>
            <person name="Qi Y."/>
            <person name="Fu T."/>
            <person name="Tang G."/>
            <person name="Zhang D."/>
            <person name="Sun W.-H."/>
            <person name="Liu D.-K."/>
            <person name="Li Y."/>
            <person name="Chen G.-Z."/>
            <person name="Liu X.-D."/>
            <person name="Liao X.-Y."/>
            <person name="Jiang Y.-T."/>
            <person name="Yu X."/>
            <person name="Hao Y."/>
            <person name="Huang J."/>
            <person name="Zhao X.-W."/>
            <person name="Ke S."/>
            <person name="Chen Y.-Y."/>
            <person name="Wu W.-L."/>
            <person name="Hsu J.-L."/>
            <person name="Lin Y.-F."/>
            <person name="Huang M.-D."/>
            <person name="Li C.-Y."/>
            <person name="Huang L."/>
            <person name="Wang Z.-W."/>
            <person name="Zhao X."/>
            <person name="Zhong W.-Y."/>
            <person name="Peng D.-H."/>
            <person name="Ahmad S."/>
            <person name="Lan S."/>
            <person name="Zhang J.-S."/>
            <person name="Tsai W.-C."/>
            <person name="Van De Peer Y."/>
            <person name="Liu Z.-J."/>
        </authorList>
    </citation>
    <scope>NUCLEOTIDE SEQUENCE</scope>
    <source>
        <strain evidence="7">CP</strain>
        <tissue evidence="7">Leaves</tissue>
    </source>
</reference>
<evidence type="ECO:0000313" key="7">
    <source>
        <dbReference type="EMBL" id="KAK1297921.1"/>
    </source>
</evidence>
<protein>
    <submittedName>
        <fullName evidence="7">Uncharacterized protein</fullName>
    </submittedName>
</protein>
<dbReference type="PROSITE" id="PS50920">
    <property type="entry name" value="SOLCAR"/>
    <property type="match status" value="1"/>
</dbReference>
<dbReference type="InterPro" id="IPR018108">
    <property type="entry name" value="MCP_transmembrane"/>
</dbReference>
<evidence type="ECO:0000256" key="2">
    <source>
        <dbReference type="ARBA" id="ARBA00022692"/>
    </source>
</evidence>
<keyword evidence="2 5" id="KW-0812">Transmembrane</keyword>
<dbReference type="InterPro" id="IPR023395">
    <property type="entry name" value="MCP_dom_sf"/>
</dbReference>
<dbReference type="Pfam" id="PF00153">
    <property type="entry name" value="Mito_carr"/>
    <property type="match status" value="1"/>
</dbReference>
<dbReference type="EMBL" id="JAUJYO010000014">
    <property type="protein sequence ID" value="KAK1297921.1"/>
    <property type="molecule type" value="Genomic_DNA"/>
</dbReference>
<dbReference type="AlphaFoldDB" id="A0AAV9D8J1"/>
<keyword evidence="6" id="KW-0813">Transport</keyword>
<reference evidence="7" key="1">
    <citation type="journal article" date="2023" name="Nat. Commun.">
        <title>Diploid and tetraploid genomes of Acorus and the evolution of monocots.</title>
        <authorList>
            <person name="Ma L."/>
            <person name="Liu K.W."/>
            <person name="Li Z."/>
            <person name="Hsiao Y.Y."/>
            <person name="Qi Y."/>
            <person name="Fu T."/>
            <person name="Tang G.D."/>
            <person name="Zhang D."/>
            <person name="Sun W.H."/>
            <person name="Liu D.K."/>
            <person name="Li Y."/>
            <person name="Chen G.Z."/>
            <person name="Liu X.D."/>
            <person name="Liao X.Y."/>
            <person name="Jiang Y.T."/>
            <person name="Yu X."/>
            <person name="Hao Y."/>
            <person name="Huang J."/>
            <person name="Zhao X.W."/>
            <person name="Ke S."/>
            <person name="Chen Y.Y."/>
            <person name="Wu W.L."/>
            <person name="Hsu J.L."/>
            <person name="Lin Y.F."/>
            <person name="Huang M.D."/>
            <person name="Li C.Y."/>
            <person name="Huang L."/>
            <person name="Wang Z.W."/>
            <person name="Zhao X."/>
            <person name="Zhong W.Y."/>
            <person name="Peng D.H."/>
            <person name="Ahmad S."/>
            <person name="Lan S."/>
            <person name="Zhang J.S."/>
            <person name="Tsai W.C."/>
            <person name="Van de Peer Y."/>
            <person name="Liu Z.J."/>
        </authorList>
    </citation>
    <scope>NUCLEOTIDE SEQUENCE</scope>
    <source>
        <strain evidence="7">CP</strain>
    </source>
</reference>
<evidence type="ECO:0000313" key="8">
    <source>
        <dbReference type="Proteomes" id="UP001180020"/>
    </source>
</evidence>
<dbReference type="SUPFAM" id="SSF103506">
    <property type="entry name" value="Mitochondrial carrier"/>
    <property type="match status" value="1"/>
</dbReference>
<evidence type="ECO:0000256" key="6">
    <source>
        <dbReference type="RuleBase" id="RU000488"/>
    </source>
</evidence>
<feature type="repeat" description="Solcar" evidence="5">
    <location>
        <begin position="1"/>
        <end position="44"/>
    </location>
</feature>
<keyword evidence="4 5" id="KW-0472">Membrane</keyword>